<evidence type="ECO:0000256" key="5">
    <source>
        <dbReference type="SAM" id="SignalP"/>
    </source>
</evidence>
<reference evidence="7 8" key="1">
    <citation type="submission" date="2020-07" db="EMBL/GenBank/DDBJ databases">
        <title>Definition of the novel symbiovar canariense within Mesorhizobium novociceri, a new species of genus Mesorhizobium nodulating Cicer canariense in the Caldera de Taburiente National Park (La Palma, Canary Islands).</title>
        <authorList>
            <person name="Leon-Barrios M."/>
            <person name="Perez-Yepez J."/>
            <person name="Flores-Felix J.D."/>
            <person name="Ramirez-Baena M.H."/>
            <person name="Pulido-Suarez L."/>
            <person name="Igual J.M."/>
            <person name="Velazquez E."/>
            <person name="Peix A."/>
        </authorList>
    </citation>
    <scope>NUCLEOTIDE SEQUENCE [LARGE SCALE GENOMIC DNA]</scope>
    <source>
        <strain evidence="7 8">CCANP35</strain>
    </source>
</reference>
<dbReference type="GO" id="GO:0016810">
    <property type="term" value="F:hydrolase activity, acting on carbon-nitrogen (but not peptide) bonds"/>
    <property type="evidence" value="ECO:0007669"/>
    <property type="project" value="InterPro"/>
</dbReference>
<dbReference type="PROSITE" id="PS51677">
    <property type="entry name" value="NODB"/>
    <property type="match status" value="1"/>
</dbReference>
<dbReference type="RefSeq" id="WP_181058285.1">
    <property type="nucleotide sequence ID" value="NZ_JACDTY010000006.1"/>
</dbReference>
<evidence type="ECO:0000256" key="2">
    <source>
        <dbReference type="ARBA" id="ARBA00010973"/>
    </source>
</evidence>
<comment type="caution">
    <text evidence="7">The sequence shown here is derived from an EMBL/GenBank/DDBJ whole genome shotgun (WGS) entry which is preliminary data.</text>
</comment>
<dbReference type="SUPFAM" id="SSF88713">
    <property type="entry name" value="Glycoside hydrolase/deacetylase"/>
    <property type="match status" value="1"/>
</dbReference>
<dbReference type="Proteomes" id="UP000558284">
    <property type="component" value="Unassembled WGS sequence"/>
</dbReference>
<dbReference type="Gene3D" id="3.20.20.370">
    <property type="entry name" value="Glycoside hydrolase/deacetylase"/>
    <property type="match status" value="1"/>
</dbReference>
<gene>
    <name evidence="7" type="ORF">H0241_14160</name>
</gene>
<organism evidence="7 8">
    <name type="scientific">Mesorhizobium neociceri</name>
    <dbReference type="NCBI Taxonomy" id="1307853"/>
    <lineage>
        <taxon>Bacteria</taxon>
        <taxon>Pseudomonadati</taxon>
        <taxon>Pseudomonadota</taxon>
        <taxon>Alphaproteobacteria</taxon>
        <taxon>Hyphomicrobiales</taxon>
        <taxon>Phyllobacteriaceae</taxon>
        <taxon>Mesorhizobium</taxon>
    </lineage>
</organism>
<keyword evidence="5" id="KW-0732">Signal</keyword>
<evidence type="ECO:0000313" key="8">
    <source>
        <dbReference type="Proteomes" id="UP000558284"/>
    </source>
</evidence>
<evidence type="ECO:0000313" key="7">
    <source>
        <dbReference type="EMBL" id="MBA1141392.1"/>
    </source>
</evidence>
<evidence type="ECO:0000256" key="4">
    <source>
        <dbReference type="ARBA" id="ARBA00032976"/>
    </source>
</evidence>
<feature type="domain" description="NodB homology" evidence="6">
    <location>
        <begin position="51"/>
        <end position="256"/>
    </location>
</feature>
<dbReference type="PANTHER" id="PTHR10587:SF134">
    <property type="entry name" value="SECRETED PROTEIN"/>
    <property type="match status" value="1"/>
</dbReference>
<comment type="similarity">
    <text evidence="2">Belongs to the polysaccharide deacetylase family.</text>
</comment>
<dbReference type="InterPro" id="IPR050248">
    <property type="entry name" value="Polysacc_deacetylase_ArnD"/>
</dbReference>
<evidence type="ECO:0000256" key="3">
    <source>
        <dbReference type="ARBA" id="ARBA00020071"/>
    </source>
</evidence>
<dbReference type="AlphaFoldDB" id="A0A838B5Q6"/>
<accession>A0A838B5Q6</accession>
<dbReference type="EMBL" id="JACDTY010000006">
    <property type="protein sequence ID" value="MBA1141392.1"/>
    <property type="molecule type" value="Genomic_DNA"/>
</dbReference>
<evidence type="ECO:0000256" key="1">
    <source>
        <dbReference type="ARBA" id="ARBA00003236"/>
    </source>
</evidence>
<evidence type="ECO:0000259" key="6">
    <source>
        <dbReference type="PROSITE" id="PS51677"/>
    </source>
</evidence>
<sequence>MTAPILRQDRHPLQKLLCALALSILAASSVHAAPLVEPTLHLKAEDRGSAGRVALTLDACGGQTDTRILSALVENRIPATIFVTGIWLKRNAAAVEIMRAHPDLFELENHGGHHIPAVDTPRKIYGIRSAGSPEAVQAEVESGAAALARTGEPAPKWFRGATAEYSPSAIAMIRKLGFKIAGFSINGDGGSLLGAKETARRIAAAKDGDVIIAHINQPTHAAGEGVVEGLLALKAKGLTFVRLDDADGIGNDGTTE</sequence>
<name>A0A838B5Q6_9HYPH</name>
<protein>
    <recommendedName>
        <fullName evidence="3">Chitooligosaccharide deacetylase</fullName>
    </recommendedName>
    <alternativeName>
        <fullName evidence="4">Nodulation protein B</fullName>
    </alternativeName>
</protein>
<dbReference type="InterPro" id="IPR011330">
    <property type="entry name" value="Glyco_hydro/deAcase_b/a-brl"/>
</dbReference>
<feature type="chain" id="PRO_5033016906" description="Chitooligosaccharide deacetylase" evidence="5">
    <location>
        <begin position="33"/>
        <end position="256"/>
    </location>
</feature>
<comment type="function">
    <text evidence="1">Is involved in generating a small heat-stable compound (Nod), an acylated oligomer of N-acetylglucosamine, that stimulates mitosis in various plant protoplasts.</text>
</comment>
<dbReference type="InterPro" id="IPR002509">
    <property type="entry name" value="NODB_dom"/>
</dbReference>
<dbReference type="PANTHER" id="PTHR10587">
    <property type="entry name" value="GLYCOSYL TRANSFERASE-RELATED"/>
    <property type="match status" value="1"/>
</dbReference>
<keyword evidence="8" id="KW-1185">Reference proteome</keyword>
<feature type="signal peptide" evidence="5">
    <location>
        <begin position="1"/>
        <end position="32"/>
    </location>
</feature>
<proteinExistence type="inferred from homology"/>
<dbReference type="Pfam" id="PF01522">
    <property type="entry name" value="Polysacc_deac_1"/>
    <property type="match status" value="1"/>
</dbReference>
<dbReference type="GO" id="GO:0005975">
    <property type="term" value="P:carbohydrate metabolic process"/>
    <property type="evidence" value="ECO:0007669"/>
    <property type="project" value="InterPro"/>
</dbReference>